<evidence type="ECO:0000256" key="7">
    <source>
        <dbReference type="ARBA" id="ARBA00049244"/>
    </source>
</evidence>
<sequence>MKLSPRDATGFLSRPDPRVPGLLIYGADAMRVAERRAKVVTAHVGANADTEMRLTRMTGSDLRKDGSAAVDAIKAQGFFPGPRALVIDEANDHAVNALKTALAEWAEGDAMIVATAGQLTPGSKLRKLFEGDKRALCLAVYDDPPGRAEIEAMLREAGLTQIPDDTMRDLLALGQMLEPGDFRQTLTRISLYKLNDDTPLSPAEVALLAPQSNEADIDDVLDVVAEGRVGELAPILSRLSAQGVQPVAVFIGAARHFRVLHALVSAPGGPGQAIGTLRPPVFGPRRDKLLRQANMWSLPRVEEALRGLTETDLMLRSSTRAPTRALAERALVRLCRLAGRR</sequence>
<dbReference type="SUPFAM" id="SSF48019">
    <property type="entry name" value="post-AAA+ oligomerization domain-like"/>
    <property type="match status" value="1"/>
</dbReference>
<dbReference type="GeneID" id="94364654"/>
<keyword evidence="5" id="KW-0239">DNA-directed DNA polymerase</keyword>
<dbReference type="InterPro" id="IPR008921">
    <property type="entry name" value="DNA_pol3_clamp-load_cplx_C"/>
</dbReference>
<dbReference type="Proteomes" id="UP000244940">
    <property type="component" value="Unassembled WGS sequence"/>
</dbReference>
<evidence type="ECO:0000313" key="8">
    <source>
        <dbReference type="EMBL" id="PWE29513.1"/>
    </source>
</evidence>
<evidence type="ECO:0000256" key="1">
    <source>
        <dbReference type="ARBA" id="ARBA00012417"/>
    </source>
</evidence>
<keyword evidence="3" id="KW-0548">Nucleotidyltransferase</keyword>
<comment type="similarity">
    <text evidence="6">Belongs to the DNA polymerase HolA subunit family.</text>
</comment>
<dbReference type="PANTHER" id="PTHR34388:SF1">
    <property type="entry name" value="DNA POLYMERASE III SUBUNIT DELTA"/>
    <property type="match status" value="1"/>
</dbReference>
<dbReference type="Gene3D" id="1.20.272.10">
    <property type="match status" value="1"/>
</dbReference>
<name>A0A2U2CCA8_9RHOB</name>
<dbReference type="AlphaFoldDB" id="A0A2U2CCA8"/>
<dbReference type="PANTHER" id="PTHR34388">
    <property type="entry name" value="DNA POLYMERASE III SUBUNIT DELTA"/>
    <property type="match status" value="1"/>
</dbReference>
<dbReference type="GO" id="GO:0006261">
    <property type="term" value="P:DNA-templated DNA replication"/>
    <property type="evidence" value="ECO:0007669"/>
    <property type="project" value="TreeGrafter"/>
</dbReference>
<gene>
    <name evidence="8" type="ORF">C4N9_07120</name>
</gene>
<evidence type="ECO:0000256" key="5">
    <source>
        <dbReference type="ARBA" id="ARBA00022932"/>
    </source>
</evidence>
<accession>A0A2U2CCA8</accession>
<organism evidence="8 9">
    <name type="scientific">Pararhodobacter marinus</name>
    <dbReference type="NCBI Taxonomy" id="2184063"/>
    <lineage>
        <taxon>Bacteria</taxon>
        <taxon>Pseudomonadati</taxon>
        <taxon>Pseudomonadota</taxon>
        <taxon>Alphaproteobacteria</taxon>
        <taxon>Rhodobacterales</taxon>
        <taxon>Paracoccaceae</taxon>
        <taxon>Pararhodobacter</taxon>
    </lineage>
</organism>
<dbReference type="InterPro" id="IPR005790">
    <property type="entry name" value="DNA_polIII_delta"/>
</dbReference>
<dbReference type="EMBL" id="QEYD01000004">
    <property type="protein sequence ID" value="PWE29513.1"/>
    <property type="molecule type" value="Genomic_DNA"/>
</dbReference>
<keyword evidence="9" id="KW-1185">Reference proteome</keyword>
<dbReference type="RefSeq" id="WP_109532627.1">
    <property type="nucleotide sequence ID" value="NZ_QEYD01000004.1"/>
</dbReference>
<evidence type="ECO:0000256" key="2">
    <source>
        <dbReference type="ARBA" id="ARBA00022679"/>
    </source>
</evidence>
<protein>
    <recommendedName>
        <fullName evidence="1">DNA-directed DNA polymerase</fullName>
        <ecNumber evidence="1">2.7.7.7</ecNumber>
    </recommendedName>
</protein>
<reference evidence="8 9" key="1">
    <citation type="submission" date="2018-05" db="EMBL/GenBank/DDBJ databases">
        <title>Pararhodobacter marina sp. nov., isolated from deep-sea water of the Indian Ocean.</title>
        <authorList>
            <person name="Lai Q.Sr."/>
            <person name="Liu X."/>
            <person name="Shao Z."/>
        </authorList>
    </citation>
    <scope>NUCLEOTIDE SEQUENCE [LARGE SCALE GENOMIC DNA]</scope>
    <source>
        <strain evidence="8 9">CIC4N-9</strain>
    </source>
</reference>
<dbReference type="OrthoDB" id="9804983at2"/>
<dbReference type="EC" id="2.7.7.7" evidence="1"/>
<evidence type="ECO:0000256" key="4">
    <source>
        <dbReference type="ARBA" id="ARBA00022705"/>
    </source>
</evidence>
<dbReference type="GO" id="GO:0009360">
    <property type="term" value="C:DNA polymerase III complex"/>
    <property type="evidence" value="ECO:0007669"/>
    <property type="project" value="TreeGrafter"/>
</dbReference>
<evidence type="ECO:0000256" key="3">
    <source>
        <dbReference type="ARBA" id="ARBA00022695"/>
    </source>
</evidence>
<proteinExistence type="inferred from homology"/>
<dbReference type="NCBIfam" id="TIGR01128">
    <property type="entry name" value="holA"/>
    <property type="match status" value="1"/>
</dbReference>
<dbReference type="GO" id="GO:0003677">
    <property type="term" value="F:DNA binding"/>
    <property type="evidence" value="ECO:0007669"/>
    <property type="project" value="InterPro"/>
</dbReference>
<comment type="catalytic activity">
    <reaction evidence="7">
        <text>DNA(n) + a 2'-deoxyribonucleoside 5'-triphosphate = DNA(n+1) + diphosphate</text>
        <dbReference type="Rhea" id="RHEA:22508"/>
        <dbReference type="Rhea" id="RHEA-COMP:17339"/>
        <dbReference type="Rhea" id="RHEA-COMP:17340"/>
        <dbReference type="ChEBI" id="CHEBI:33019"/>
        <dbReference type="ChEBI" id="CHEBI:61560"/>
        <dbReference type="ChEBI" id="CHEBI:173112"/>
        <dbReference type="EC" id="2.7.7.7"/>
    </reaction>
</comment>
<dbReference type="GO" id="GO:0003887">
    <property type="term" value="F:DNA-directed DNA polymerase activity"/>
    <property type="evidence" value="ECO:0007669"/>
    <property type="project" value="UniProtKB-KW"/>
</dbReference>
<keyword evidence="2" id="KW-0808">Transferase</keyword>
<evidence type="ECO:0000256" key="6">
    <source>
        <dbReference type="ARBA" id="ARBA00034754"/>
    </source>
</evidence>
<evidence type="ECO:0000313" key="9">
    <source>
        <dbReference type="Proteomes" id="UP000244940"/>
    </source>
</evidence>
<keyword evidence="4" id="KW-0235">DNA replication</keyword>
<comment type="caution">
    <text evidence="8">The sequence shown here is derived from an EMBL/GenBank/DDBJ whole genome shotgun (WGS) entry which is preliminary data.</text>
</comment>